<evidence type="ECO:0000259" key="1">
    <source>
        <dbReference type="PROSITE" id="PS50123"/>
    </source>
</evidence>
<dbReference type="RefSeq" id="WP_182323982.1">
    <property type="nucleotide sequence ID" value="NZ_CP058554.1"/>
</dbReference>
<keyword evidence="2" id="KW-0489">Methyltransferase</keyword>
<feature type="domain" description="CheR-type methyltransferase" evidence="1">
    <location>
        <begin position="2"/>
        <end position="276"/>
    </location>
</feature>
<dbReference type="Proteomes" id="UP000515240">
    <property type="component" value="Chromosome"/>
</dbReference>
<dbReference type="PANTHER" id="PTHR24422:SF8">
    <property type="entry name" value="CHEMOTAXIS PROTEIN"/>
    <property type="match status" value="1"/>
</dbReference>
<dbReference type="InterPro" id="IPR022642">
    <property type="entry name" value="CheR_C"/>
</dbReference>
<name>A0A7G5EK53_9BURK</name>
<keyword evidence="3" id="KW-1185">Reference proteome</keyword>
<dbReference type="Gene3D" id="3.40.50.150">
    <property type="entry name" value="Vaccinia Virus protein VP39"/>
    <property type="match status" value="1"/>
</dbReference>
<dbReference type="AlphaFoldDB" id="A0A7G5EK53"/>
<dbReference type="EMBL" id="CP058554">
    <property type="protein sequence ID" value="QMV74378.1"/>
    <property type="molecule type" value="Genomic_DNA"/>
</dbReference>
<accession>A0A7G5EK53</accession>
<keyword evidence="2" id="KW-0808">Transferase</keyword>
<dbReference type="PANTHER" id="PTHR24422">
    <property type="entry name" value="CHEMOTAXIS PROTEIN METHYLTRANSFERASE"/>
    <property type="match status" value="1"/>
</dbReference>
<dbReference type="InterPro" id="IPR000780">
    <property type="entry name" value="CheR_MeTrfase"/>
</dbReference>
<dbReference type="InterPro" id="IPR029063">
    <property type="entry name" value="SAM-dependent_MTases_sf"/>
</dbReference>
<dbReference type="GO" id="GO:0008757">
    <property type="term" value="F:S-adenosylmethionine-dependent methyltransferase activity"/>
    <property type="evidence" value="ECO:0007669"/>
    <property type="project" value="InterPro"/>
</dbReference>
<dbReference type="Pfam" id="PF01739">
    <property type="entry name" value="CheR"/>
    <property type="match status" value="1"/>
</dbReference>
<organism evidence="2 3">
    <name type="scientific">Comamonas piscis</name>
    <dbReference type="NCBI Taxonomy" id="1562974"/>
    <lineage>
        <taxon>Bacteria</taxon>
        <taxon>Pseudomonadati</taxon>
        <taxon>Pseudomonadota</taxon>
        <taxon>Betaproteobacteria</taxon>
        <taxon>Burkholderiales</taxon>
        <taxon>Comamonadaceae</taxon>
        <taxon>Comamonas</taxon>
    </lineage>
</organism>
<dbReference type="KEGG" id="cpis:HS961_16905"/>
<proteinExistence type="predicted"/>
<gene>
    <name evidence="2" type="ORF">HS961_16905</name>
</gene>
<sequence>MPLRKKAEIAEIEQRLLLDGIYYRYHYDFRGYAQGSIKRGLEAALSSFGCQTLSQLQDRIMHDPTAFTALLGYLTVQVSDMFRDPAYFAALRREVVPLLRTYPSLKIWVAGCSTGEEVYSLAILLQEEGLLERSLIYATDINSQALRVAEQGIFGIERAESFSENYLKAGGKHSLADYYTAHYGHVVLDKELRKNVVFADHSLATDSVFAEMHLISCRNVLIYFDSDLQNRAFDLFKQSLCHRGFLGLGMKESLRFSNQAQAFEDVAQVEKIYQKKSNIE</sequence>
<dbReference type="InterPro" id="IPR022641">
    <property type="entry name" value="CheR_N"/>
</dbReference>
<dbReference type="InterPro" id="IPR050903">
    <property type="entry name" value="Bact_Chemotaxis_MeTrfase"/>
</dbReference>
<dbReference type="PROSITE" id="PS50123">
    <property type="entry name" value="CHER"/>
    <property type="match status" value="1"/>
</dbReference>
<reference evidence="2 3" key="1">
    <citation type="journal article" date="2020" name="G3 (Bethesda)">
        <title>CeMbio - The Caenorhabditis elegans Microbiome Resource.</title>
        <authorList>
            <person name="Dirksen P."/>
            <person name="Assie A."/>
            <person name="Zimmermann J."/>
            <person name="Zhang F."/>
            <person name="Tietje A.M."/>
            <person name="Marsh S.A."/>
            <person name="Felix M.A."/>
            <person name="Shapira M."/>
            <person name="Kaleta C."/>
            <person name="Schulenburg H."/>
            <person name="Samuel B."/>
        </authorList>
    </citation>
    <scope>NUCLEOTIDE SEQUENCE [LARGE SCALE GENOMIC DNA]</scope>
    <source>
        <strain evidence="2 3">BIGb0172</strain>
    </source>
</reference>
<dbReference type="SMART" id="SM00138">
    <property type="entry name" value="MeTrc"/>
    <property type="match status" value="1"/>
</dbReference>
<protein>
    <submittedName>
        <fullName evidence="2">Protein-glutamate O-methyltransferase CheR</fullName>
    </submittedName>
</protein>
<evidence type="ECO:0000313" key="3">
    <source>
        <dbReference type="Proteomes" id="UP000515240"/>
    </source>
</evidence>
<dbReference type="SUPFAM" id="SSF53335">
    <property type="entry name" value="S-adenosyl-L-methionine-dependent methyltransferases"/>
    <property type="match status" value="1"/>
</dbReference>
<dbReference type="Pfam" id="PF03705">
    <property type="entry name" value="CheR_N"/>
    <property type="match status" value="1"/>
</dbReference>
<evidence type="ECO:0000313" key="2">
    <source>
        <dbReference type="EMBL" id="QMV74378.1"/>
    </source>
</evidence>
<dbReference type="PRINTS" id="PR00996">
    <property type="entry name" value="CHERMTFRASE"/>
</dbReference>
<dbReference type="GO" id="GO:0032259">
    <property type="term" value="P:methylation"/>
    <property type="evidence" value="ECO:0007669"/>
    <property type="project" value="UniProtKB-KW"/>
</dbReference>